<proteinExistence type="predicted"/>
<protein>
    <submittedName>
        <fullName evidence="1">Tail assembly chaperone</fullName>
    </submittedName>
</protein>
<reference evidence="1" key="1">
    <citation type="journal article" date="2021" name="Proc. Natl. Acad. Sci. U.S.A.">
        <title>A Catalog of Tens of Thousands of Viruses from Human Metagenomes Reveals Hidden Associations with Chronic Diseases.</title>
        <authorList>
            <person name="Tisza M.J."/>
            <person name="Buck C.B."/>
        </authorList>
    </citation>
    <scope>NUCLEOTIDE SEQUENCE</scope>
    <source>
        <strain evidence="1">CtRPH1</strain>
    </source>
</reference>
<dbReference type="EMBL" id="BK014862">
    <property type="protein sequence ID" value="DAD79270.1"/>
    <property type="molecule type" value="Genomic_DNA"/>
</dbReference>
<accession>A0A8S5MAL7</accession>
<evidence type="ECO:0000313" key="1">
    <source>
        <dbReference type="EMBL" id="DAD79270.1"/>
    </source>
</evidence>
<sequence>MASINIDTGRKEVAIIRDGENVGSIFFSPTDPAIVARLTDMQKDLASIDFSNFDAAIQAEDSEAFSEELKQLDRRIRDQLDYAFGSPVSDTVFGSGFAFALSGGTSYAEQLVTGALKIIRDEAAKAQKAAQARQDKYLKRKR</sequence>
<organism evidence="1">
    <name type="scientific">Myoviridae sp. ctRPH1</name>
    <dbReference type="NCBI Taxonomy" id="2826650"/>
    <lineage>
        <taxon>Viruses</taxon>
        <taxon>Duplodnaviria</taxon>
        <taxon>Heunggongvirae</taxon>
        <taxon>Uroviricota</taxon>
        <taxon>Caudoviricetes</taxon>
    </lineage>
</organism>
<name>A0A8S5MAL7_9CAUD</name>